<keyword evidence="2" id="KW-0436">Ligase</keyword>
<dbReference type="Gene3D" id="3.40.50.12780">
    <property type="entry name" value="N-terminal domain of ligase-like"/>
    <property type="match status" value="1"/>
</dbReference>
<dbReference type="InterPro" id="IPR045851">
    <property type="entry name" value="AMP-bd_C_sf"/>
</dbReference>
<dbReference type="SUPFAM" id="SSF56801">
    <property type="entry name" value="Acetyl-CoA synthetase-like"/>
    <property type="match status" value="1"/>
</dbReference>
<dbReference type="Proteomes" id="UP000654913">
    <property type="component" value="Chromosome 5"/>
</dbReference>
<reference evidence="5" key="1">
    <citation type="submission" date="2021-01" db="EMBL/GenBank/DDBJ databases">
        <authorList>
            <consortium name="Aspergillus puulaauensis MK2 genome sequencing consortium"/>
            <person name="Kazuki M."/>
            <person name="Futagami T."/>
        </authorList>
    </citation>
    <scope>NUCLEOTIDE SEQUENCE</scope>
    <source>
        <strain evidence="5">MK2</strain>
    </source>
</reference>
<dbReference type="PANTHER" id="PTHR24096:SF149">
    <property type="entry name" value="AMP-BINDING DOMAIN-CONTAINING PROTEIN-RELATED"/>
    <property type="match status" value="1"/>
</dbReference>
<dbReference type="OrthoDB" id="1700726at2759"/>
<proteinExistence type="inferred from homology"/>
<evidence type="ECO:0008006" key="7">
    <source>
        <dbReference type="Google" id="ProtNLM"/>
    </source>
</evidence>
<evidence type="ECO:0000256" key="1">
    <source>
        <dbReference type="ARBA" id="ARBA00006432"/>
    </source>
</evidence>
<organism evidence="5 6">
    <name type="scientific">Aspergillus puulaauensis</name>
    <dbReference type="NCBI Taxonomy" id="1220207"/>
    <lineage>
        <taxon>Eukaryota</taxon>
        <taxon>Fungi</taxon>
        <taxon>Dikarya</taxon>
        <taxon>Ascomycota</taxon>
        <taxon>Pezizomycotina</taxon>
        <taxon>Eurotiomycetes</taxon>
        <taxon>Eurotiomycetidae</taxon>
        <taxon>Eurotiales</taxon>
        <taxon>Aspergillaceae</taxon>
        <taxon>Aspergillus</taxon>
    </lineage>
</organism>
<gene>
    <name evidence="5" type="ORF">APUU_51580S</name>
</gene>
<reference evidence="5" key="2">
    <citation type="submission" date="2021-02" db="EMBL/GenBank/DDBJ databases">
        <title>Aspergillus puulaauensis MK2 genome sequence.</title>
        <authorList>
            <person name="Futagami T."/>
            <person name="Mori K."/>
            <person name="Kadooka C."/>
            <person name="Tanaka T."/>
        </authorList>
    </citation>
    <scope>NUCLEOTIDE SEQUENCE</scope>
    <source>
        <strain evidence="5">MK2</strain>
    </source>
</reference>
<feature type="domain" description="AMP-dependent synthetase/ligase" evidence="3">
    <location>
        <begin position="4"/>
        <end position="141"/>
    </location>
</feature>
<dbReference type="EMBL" id="AP024447">
    <property type="protein sequence ID" value="BCS26869.1"/>
    <property type="molecule type" value="Genomic_DNA"/>
</dbReference>
<evidence type="ECO:0000313" key="5">
    <source>
        <dbReference type="EMBL" id="BCS26869.1"/>
    </source>
</evidence>
<evidence type="ECO:0000259" key="3">
    <source>
        <dbReference type="Pfam" id="PF00501"/>
    </source>
</evidence>
<dbReference type="InterPro" id="IPR042099">
    <property type="entry name" value="ANL_N_sf"/>
</dbReference>
<dbReference type="InterPro" id="IPR000873">
    <property type="entry name" value="AMP-dep_synth/lig_dom"/>
</dbReference>
<comment type="similarity">
    <text evidence="1">Belongs to the ATP-dependent AMP-binding enzyme family.</text>
</comment>
<evidence type="ECO:0000259" key="4">
    <source>
        <dbReference type="Pfam" id="PF13193"/>
    </source>
</evidence>
<feature type="domain" description="AMP-binding enzyme C-terminal" evidence="4">
    <location>
        <begin position="192"/>
        <end position="266"/>
    </location>
</feature>
<dbReference type="InterPro" id="IPR025110">
    <property type="entry name" value="AMP-bd_C"/>
</dbReference>
<evidence type="ECO:0000256" key="2">
    <source>
        <dbReference type="ARBA" id="ARBA00022598"/>
    </source>
</evidence>
<keyword evidence="6" id="KW-1185">Reference proteome</keyword>
<dbReference type="GeneID" id="64976874"/>
<name>A0A7R7XSU5_9EURO</name>
<accession>A0A7R7XSU5</accession>
<dbReference type="KEGG" id="apuu:APUU_51580S"/>
<dbReference type="GO" id="GO:0016405">
    <property type="term" value="F:CoA-ligase activity"/>
    <property type="evidence" value="ECO:0007669"/>
    <property type="project" value="TreeGrafter"/>
</dbReference>
<dbReference type="Pfam" id="PF13193">
    <property type="entry name" value="AMP-binding_C"/>
    <property type="match status" value="1"/>
</dbReference>
<evidence type="ECO:0000313" key="6">
    <source>
        <dbReference type="Proteomes" id="UP000654913"/>
    </source>
</evidence>
<protein>
    <recommendedName>
        <fullName evidence="7">Acetyl-CoA synthetase-like protein</fullName>
    </recommendedName>
</protein>
<dbReference type="PANTHER" id="PTHR24096">
    <property type="entry name" value="LONG-CHAIN-FATTY-ACID--COA LIGASE"/>
    <property type="match status" value="1"/>
</dbReference>
<dbReference type="Pfam" id="PF00501">
    <property type="entry name" value="AMP-binding"/>
    <property type="match status" value="1"/>
</dbReference>
<dbReference type="RefSeq" id="XP_041559063.1">
    <property type="nucleotide sequence ID" value="XM_041706703.1"/>
</dbReference>
<dbReference type="AlphaFoldDB" id="A0A7R7XSU5"/>
<dbReference type="Gene3D" id="3.30.300.30">
    <property type="match status" value="1"/>
</dbReference>
<sequence>MEKFDLRLLLDSIQRFGITFLFLVPPVAVMLTKTPNLSEHDISSVKYLLCGAAPLSPETSAKIEEIFSINKARCRQGWGMTEATMAVTLFAPDEFDPSHRGVGYITPNMQIKVVKDNGEEAGYDEEGEALIRGPNIFKGYYRNEVATHDAWTDDGWLKTGDIVTIQPDGLVSIVDRKKELIKVNGFQVAPSEIEGCLLECPGVQDCAVIRVERNGGEHPQAHIVRSGDDVTAESILAFMEKRLSSHKRLSGGVVFTDTIPKSPSGKIIRRMLKDQHDKQRAAHL</sequence>